<accession>A0A923LD65</accession>
<dbReference type="InterPro" id="IPR013078">
    <property type="entry name" value="His_Pase_superF_clade-1"/>
</dbReference>
<dbReference type="SUPFAM" id="SSF53254">
    <property type="entry name" value="Phosphoglycerate mutase-like"/>
    <property type="match status" value="1"/>
</dbReference>
<dbReference type="InterPro" id="IPR050275">
    <property type="entry name" value="PGM_Phosphatase"/>
</dbReference>
<sequence length="181" mass="21021">MHTLYFVRHGQTIWNIENKICGLTDSPLTERGHKQAEETGRKILEAGIHADEILYSPLMRAADTARHISKMTGIPMREEPRLIERNLGKWESTPRDGAKFQKAKAQFIYRFQGGESVLQVAQRIYNLLDELKAERDKTYILVAHNGIARVVESYFHEMSNEEYAAFCVKNCEIVRYEFEEK</sequence>
<dbReference type="InterPro" id="IPR029033">
    <property type="entry name" value="His_PPase_superfam"/>
</dbReference>
<keyword evidence="4" id="KW-1185">Reference proteome</keyword>
<dbReference type="GO" id="GO:0005737">
    <property type="term" value="C:cytoplasm"/>
    <property type="evidence" value="ECO:0007669"/>
    <property type="project" value="TreeGrafter"/>
</dbReference>
<dbReference type="Gene3D" id="3.40.50.1240">
    <property type="entry name" value="Phosphoglycerate mutase-like"/>
    <property type="match status" value="1"/>
</dbReference>
<evidence type="ECO:0000256" key="1">
    <source>
        <dbReference type="PIRSR" id="PIRSR613078-1"/>
    </source>
</evidence>
<dbReference type="PANTHER" id="PTHR48100">
    <property type="entry name" value="BROAD-SPECIFICITY PHOSPHATASE YOR283W-RELATED"/>
    <property type="match status" value="1"/>
</dbReference>
<evidence type="ECO:0000313" key="3">
    <source>
        <dbReference type="EMBL" id="MBC5659942.1"/>
    </source>
</evidence>
<feature type="binding site" evidence="2">
    <location>
        <begin position="8"/>
        <end position="15"/>
    </location>
    <ligand>
        <name>substrate</name>
    </ligand>
</feature>
<gene>
    <name evidence="3" type="ORF">H8S44_09175</name>
</gene>
<dbReference type="GO" id="GO:0016791">
    <property type="term" value="F:phosphatase activity"/>
    <property type="evidence" value="ECO:0007669"/>
    <property type="project" value="TreeGrafter"/>
</dbReference>
<dbReference type="Pfam" id="PF00300">
    <property type="entry name" value="His_Phos_1"/>
    <property type="match status" value="1"/>
</dbReference>
<protein>
    <submittedName>
        <fullName evidence="3">Histidine phosphatase family protein</fullName>
    </submittedName>
</protein>
<proteinExistence type="predicted"/>
<dbReference type="EMBL" id="JACOOR010000004">
    <property type="protein sequence ID" value="MBC5659942.1"/>
    <property type="molecule type" value="Genomic_DNA"/>
</dbReference>
<dbReference type="RefSeq" id="WP_186872233.1">
    <property type="nucleotide sequence ID" value="NZ_JACOOR010000004.1"/>
</dbReference>
<dbReference type="PANTHER" id="PTHR48100:SF1">
    <property type="entry name" value="HISTIDINE PHOSPHATASE FAMILY PROTEIN-RELATED"/>
    <property type="match status" value="1"/>
</dbReference>
<dbReference type="AlphaFoldDB" id="A0A923LD65"/>
<feature type="active site" description="Proton donor/acceptor" evidence="1">
    <location>
        <position position="84"/>
    </location>
</feature>
<comment type="caution">
    <text evidence="3">The sequence shown here is derived from an EMBL/GenBank/DDBJ whole genome shotgun (WGS) entry which is preliminary data.</text>
</comment>
<organism evidence="3 4">
    <name type="scientific">Anaerosacchariphilus hominis</name>
    <dbReference type="NCBI Taxonomy" id="2763017"/>
    <lineage>
        <taxon>Bacteria</taxon>
        <taxon>Bacillati</taxon>
        <taxon>Bacillota</taxon>
        <taxon>Clostridia</taxon>
        <taxon>Lachnospirales</taxon>
        <taxon>Lachnospiraceae</taxon>
        <taxon>Anaerosacchariphilus</taxon>
    </lineage>
</organism>
<feature type="active site" description="Tele-phosphohistidine intermediate" evidence="1">
    <location>
        <position position="9"/>
    </location>
</feature>
<dbReference type="Proteomes" id="UP000649345">
    <property type="component" value="Unassembled WGS sequence"/>
</dbReference>
<evidence type="ECO:0000313" key="4">
    <source>
        <dbReference type="Proteomes" id="UP000649345"/>
    </source>
</evidence>
<dbReference type="SMART" id="SM00855">
    <property type="entry name" value="PGAM"/>
    <property type="match status" value="1"/>
</dbReference>
<feature type="binding site" evidence="2">
    <location>
        <position position="60"/>
    </location>
    <ligand>
        <name>substrate</name>
    </ligand>
</feature>
<reference evidence="3" key="1">
    <citation type="submission" date="2020-08" db="EMBL/GenBank/DDBJ databases">
        <title>Genome public.</title>
        <authorList>
            <person name="Liu C."/>
            <person name="Sun Q."/>
        </authorList>
    </citation>
    <scope>NUCLEOTIDE SEQUENCE</scope>
    <source>
        <strain evidence="3">NSJ-68</strain>
    </source>
</reference>
<dbReference type="CDD" id="cd07067">
    <property type="entry name" value="HP_PGM_like"/>
    <property type="match status" value="1"/>
</dbReference>
<dbReference type="PIRSF" id="PIRSF000709">
    <property type="entry name" value="6PFK_2-Ptase"/>
    <property type="match status" value="1"/>
</dbReference>
<name>A0A923LD65_9FIRM</name>
<evidence type="ECO:0000256" key="2">
    <source>
        <dbReference type="PIRSR" id="PIRSR613078-2"/>
    </source>
</evidence>